<sequence length="97" mass="10784">MGDLKSNCKNCASSWIKFLLIIGGICQPDASLMDCEKGSTIRRMEAGQTLTGVCEDLKIAKGVISRIWKWFKDTGNVHRQPGEGRKHATTMIAKRNM</sequence>
<organism evidence="1 2">
    <name type="scientific">Caerostris extrusa</name>
    <name type="common">Bark spider</name>
    <name type="synonym">Caerostris bankana</name>
    <dbReference type="NCBI Taxonomy" id="172846"/>
    <lineage>
        <taxon>Eukaryota</taxon>
        <taxon>Metazoa</taxon>
        <taxon>Ecdysozoa</taxon>
        <taxon>Arthropoda</taxon>
        <taxon>Chelicerata</taxon>
        <taxon>Arachnida</taxon>
        <taxon>Araneae</taxon>
        <taxon>Araneomorphae</taxon>
        <taxon>Entelegynae</taxon>
        <taxon>Araneoidea</taxon>
        <taxon>Araneidae</taxon>
        <taxon>Caerostris</taxon>
    </lineage>
</organism>
<name>A0AAV4T3C9_CAEEX</name>
<evidence type="ECO:0008006" key="3">
    <source>
        <dbReference type="Google" id="ProtNLM"/>
    </source>
</evidence>
<protein>
    <recommendedName>
        <fullName evidence="3">Paired domain-containing protein</fullName>
    </recommendedName>
</protein>
<reference evidence="1 2" key="1">
    <citation type="submission" date="2021-06" db="EMBL/GenBank/DDBJ databases">
        <title>Caerostris extrusa draft genome.</title>
        <authorList>
            <person name="Kono N."/>
            <person name="Arakawa K."/>
        </authorList>
    </citation>
    <scope>NUCLEOTIDE SEQUENCE [LARGE SCALE GENOMIC DNA]</scope>
</reference>
<dbReference type="Proteomes" id="UP001054945">
    <property type="component" value="Unassembled WGS sequence"/>
</dbReference>
<dbReference type="EMBL" id="BPLR01010661">
    <property type="protein sequence ID" value="GIY40800.1"/>
    <property type="molecule type" value="Genomic_DNA"/>
</dbReference>
<dbReference type="AlphaFoldDB" id="A0AAV4T3C9"/>
<comment type="caution">
    <text evidence="1">The sequence shown here is derived from an EMBL/GenBank/DDBJ whole genome shotgun (WGS) entry which is preliminary data.</text>
</comment>
<gene>
    <name evidence="1" type="ORF">CEXT_311811</name>
</gene>
<accession>A0AAV4T3C9</accession>
<keyword evidence="2" id="KW-1185">Reference proteome</keyword>
<proteinExistence type="predicted"/>
<evidence type="ECO:0000313" key="2">
    <source>
        <dbReference type="Proteomes" id="UP001054945"/>
    </source>
</evidence>
<evidence type="ECO:0000313" key="1">
    <source>
        <dbReference type="EMBL" id="GIY40800.1"/>
    </source>
</evidence>